<dbReference type="InterPro" id="IPR036971">
    <property type="entry name" value="PDEase_catalytic_dom_sf"/>
</dbReference>
<evidence type="ECO:0000259" key="13">
    <source>
        <dbReference type="PROSITE" id="PS50110"/>
    </source>
</evidence>
<dbReference type="STRING" id="195883.A0A482XE53"/>
<feature type="domain" description="PDEase" evidence="15">
    <location>
        <begin position="503"/>
        <end position="833"/>
    </location>
</feature>
<dbReference type="Pfam" id="PF00233">
    <property type="entry name" value="PDEase_I"/>
    <property type="match status" value="1"/>
</dbReference>
<dbReference type="Gene3D" id="1.10.1300.10">
    <property type="entry name" value="3'5'-cyclic nucleotide phosphodiesterase, catalytic domain"/>
    <property type="match status" value="1"/>
</dbReference>
<evidence type="ECO:0000256" key="6">
    <source>
        <dbReference type="ARBA" id="ARBA00022801"/>
    </source>
</evidence>
<feature type="binding site" evidence="9">
    <location>
        <position position="791"/>
    </location>
    <ligand>
        <name>AMP</name>
        <dbReference type="ChEBI" id="CHEBI:456215"/>
    </ligand>
</feature>
<feature type="modified residue" description="4-aspartylphosphate" evidence="11">
    <location>
        <position position="170"/>
    </location>
</feature>
<evidence type="ECO:0000256" key="9">
    <source>
        <dbReference type="PIRSR" id="PIRSR623088-2"/>
    </source>
</evidence>
<dbReference type="PROSITE" id="PS50110">
    <property type="entry name" value="RESPONSE_REGULATORY"/>
    <property type="match status" value="1"/>
</dbReference>
<dbReference type="GO" id="GO:0006198">
    <property type="term" value="P:cAMP catabolic process"/>
    <property type="evidence" value="ECO:0007669"/>
    <property type="project" value="UniProtKB-UniPathway"/>
</dbReference>
<dbReference type="SUPFAM" id="SSF109604">
    <property type="entry name" value="HD-domain/PDEase-like"/>
    <property type="match status" value="1"/>
</dbReference>
<proteinExistence type="inferred from homology"/>
<keyword evidence="7" id="KW-0114">cAMP</keyword>
<comment type="similarity">
    <text evidence="3">Belongs to the cyclic nucleotide phosphodiesterase family. PDE8 subfamily.</text>
</comment>
<dbReference type="SUPFAM" id="SSF52172">
    <property type="entry name" value="CheY-like"/>
    <property type="match status" value="1"/>
</dbReference>
<evidence type="ECO:0000259" key="15">
    <source>
        <dbReference type="PROSITE" id="PS51845"/>
    </source>
</evidence>
<evidence type="ECO:0000256" key="3">
    <source>
        <dbReference type="ARBA" id="ARBA00006437"/>
    </source>
</evidence>
<keyword evidence="6" id="KW-0378">Hydrolase</keyword>
<evidence type="ECO:0000256" key="5">
    <source>
        <dbReference type="ARBA" id="ARBA00022723"/>
    </source>
</evidence>
<dbReference type="EMBL" id="QKKF02011418">
    <property type="protein sequence ID" value="RZF44076.1"/>
    <property type="molecule type" value="Genomic_DNA"/>
</dbReference>
<dbReference type="CDD" id="cd00130">
    <property type="entry name" value="PAS"/>
    <property type="match status" value="1"/>
</dbReference>
<dbReference type="InterPro" id="IPR011006">
    <property type="entry name" value="CheY-like_superfamily"/>
</dbReference>
<accession>A0A482XE53</accession>
<dbReference type="Gene3D" id="3.40.50.2300">
    <property type="match status" value="1"/>
</dbReference>
<feature type="binding site" evidence="10">
    <location>
        <position position="620"/>
    </location>
    <ligand>
        <name>Zn(2+)</name>
        <dbReference type="ChEBI" id="CHEBI:29105"/>
        <label>2</label>
    </ligand>
</feature>
<protein>
    <recommendedName>
        <fullName evidence="4">3',5'-cyclic-AMP phosphodiesterase</fullName>
        <ecNumber evidence="4">3.1.4.53</ecNumber>
    </recommendedName>
</protein>
<dbReference type="CDD" id="cd00077">
    <property type="entry name" value="HDc"/>
    <property type="match status" value="1"/>
</dbReference>
<evidence type="ECO:0000313" key="17">
    <source>
        <dbReference type="Proteomes" id="UP000291343"/>
    </source>
</evidence>
<dbReference type="SMART" id="SM00471">
    <property type="entry name" value="HDc"/>
    <property type="match status" value="1"/>
</dbReference>
<dbReference type="FunFam" id="1.10.1300.10:FF:000002">
    <property type="entry name" value="Phosphodiesterase"/>
    <property type="match status" value="1"/>
</dbReference>
<dbReference type="PROSITE" id="PS50112">
    <property type="entry name" value="PAS"/>
    <property type="match status" value="1"/>
</dbReference>
<organism evidence="16 17">
    <name type="scientific">Laodelphax striatellus</name>
    <name type="common">Small brown planthopper</name>
    <name type="synonym">Delphax striatella</name>
    <dbReference type="NCBI Taxonomy" id="195883"/>
    <lineage>
        <taxon>Eukaryota</taxon>
        <taxon>Metazoa</taxon>
        <taxon>Ecdysozoa</taxon>
        <taxon>Arthropoda</taxon>
        <taxon>Hexapoda</taxon>
        <taxon>Insecta</taxon>
        <taxon>Pterygota</taxon>
        <taxon>Neoptera</taxon>
        <taxon>Paraneoptera</taxon>
        <taxon>Hemiptera</taxon>
        <taxon>Auchenorrhyncha</taxon>
        <taxon>Fulgoroidea</taxon>
        <taxon>Delphacidae</taxon>
        <taxon>Criomorphinae</taxon>
        <taxon>Laodelphax</taxon>
    </lineage>
</organism>
<dbReference type="InterPro" id="IPR001789">
    <property type="entry name" value="Sig_transdc_resp-reg_receiver"/>
</dbReference>
<feature type="binding site" evidence="10">
    <location>
        <position position="619"/>
    </location>
    <ligand>
        <name>Zn(2+)</name>
        <dbReference type="ChEBI" id="CHEBI:29105"/>
        <label>1</label>
    </ligand>
</feature>
<dbReference type="InterPro" id="IPR000014">
    <property type="entry name" value="PAS"/>
</dbReference>
<dbReference type="FunCoup" id="A0A482XE53">
    <property type="interactions" value="349"/>
</dbReference>
<dbReference type="SMR" id="A0A482XE53"/>
<evidence type="ECO:0000256" key="12">
    <source>
        <dbReference type="SAM" id="MobiDB-lite"/>
    </source>
</evidence>
<dbReference type="Proteomes" id="UP000291343">
    <property type="component" value="Unassembled WGS sequence"/>
</dbReference>
<feature type="binding site" evidence="10">
    <location>
        <position position="620"/>
    </location>
    <ligand>
        <name>Zn(2+)</name>
        <dbReference type="ChEBI" id="CHEBI:29105"/>
        <label>1</label>
    </ligand>
</feature>
<feature type="compositionally biased region" description="Basic and acidic residues" evidence="12">
    <location>
        <begin position="13"/>
        <end position="34"/>
    </location>
</feature>
<dbReference type="InterPro" id="IPR057304">
    <property type="entry name" value="PDE8-like_REC_N"/>
</dbReference>
<comment type="caution">
    <text evidence="16">The sequence shown here is derived from an EMBL/GenBank/DDBJ whole genome shotgun (WGS) entry which is preliminary data.</text>
</comment>
<keyword evidence="17" id="KW-1185">Reference proteome</keyword>
<feature type="region of interest" description="Disordered" evidence="12">
    <location>
        <begin position="838"/>
        <end position="865"/>
    </location>
</feature>
<dbReference type="InParanoid" id="A0A482XE53"/>
<dbReference type="AlphaFoldDB" id="A0A482XE53"/>
<feature type="binding site" evidence="10">
    <location>
        <position position="583"/>
    </location>
    <ligand>
        <name>Zn(2+)</name>
        <dbReference type="ChEBI" id="CHEBI:29105"/>
        <label>1</label>
    </ligand>
</feature>
<dbReference type="NCBIfam" id="TIGR00229">
    <property type="entry name" value="sensory_box"/>
    <property type="match status" value="1"/>
</dbReference>
<feature type="domain" description="Response regulatory" evidence="13">
    <location>
        <begin position="119"/>
        <end position="241"/>
    </location>
</feature>
<dbReference type="InterPro" id="IPR035965">
    <property type="entry name" value="PAS-like_dom_sf"/>
</dbReference>
<dbReference type="InterPro" id="IPR023088">
    <property type="entry name" value="PDEase"/>
</dbReference>
<feature type="binding site" evidence="9">
    <location>
        <begin position="579"/>
        <end position="583"/>
    </location>
    <ligand>
        <name>AMP</name>
        <dbReference type="ChEBI" id="CHEBI:456215"/>
    </ligand>
</feature>
<dbReference type="InterPro" id="IPR003607">
    <property type="entry name" value="HD/PDEase_dom"/>
</dbReference>
<keyword evidence="5 10" id="KW-0479">Metal-binding</keyword>
<feature type="binding site" evidence="9">
    <location>
        <position position="620"/>
    </location>
    <ligand>
        <name>AMP</name>
        <dbReference type="ChEBI" id="CHEBI:456215"/>
    </ligand>
</feature>
<dbReference type="PROSITE" id="PS51845">
    <property type="entry name" value="PDEASE_I_2"/>
    <property type="match status" value="1"/>
</dbReference>
<dbReference type="EC" id="3.1.4.53" evidence="4"/>
<feature type="compositionally biased region" description="Polar residues" evidence="12">
    <location>
        <begin position="853"/>
        <end position="865"/>
    </location>
</feature>
<evidence type="ECO:0000256" key="2">
    <source>
        <dbReference type="ARBA" id="ARBA00004703"/>
    </source>
</evidence>
<comment type="pathway">
    <text evidence="2">Purine metabolism; 3',5'-cyclic AMP degradation; AMP from 3',5'-cyclic AMP: step 1/1.</text>
</comment>
<dbReference type="SMART" id="SM00091">
    <property type="entry name" value="PAS"/>
    <property type="match status" value="1"/>
</dbReference>
<keyword evidence="11" id="KW-0597">Phosphoprotein</keyword>
<feature type="active site" description="Proton donor" evidence="8">
    <location>
        <position position="579"/>
    </location>
</feature>
<reference evidence="16 17" key="1">
    <citation type="journal article" date="2017" name="Gigascience">
        <title>Genome sequence of the small brown planthopper, Laodelphax striatellus.</title>
        <authorList>
            <person name="Zhu J."/>
            <person name="Jiang F."/>
            <person name="Wang X."/>
            <person name="Yang P."/>
            <person name="Bao Y."/>
            <person name="Zhao W."/>
            <person name="Wang W."/>
            <person name="Lu H."/>
            <person name="Wang Q."/>
            <person name="Cui N."/>
            <person name="Li J."/>
            <person name="Chen X."/>
            <person name="Luo L."/>
            <person name="Yu J."/>
            <person name="Kang L."/>
            <person name="Cui F."/>
        </authorList>
    </citation>
    <scope>NUCLEOTIDE SEQUENCE [LARGE SCALE GENOMIC DNA]</scope>
    <source>
        <strain evidence="16">Lst14</strain>
    </source>
</reference>
<dbReference type="PANTHER" id="PTHR11347">
    <property type="entry name" value="CYCLIC NUCLEOTIDE PHOSPHODIESTERASE"/>
    <property type="match status" value="1"/>
</dbReference>
<dbReference type="Pfam" id="PF23198">
    <property type="entry name" value="PDE8A_N"/>
    <property type="match status" value="1"/>
</dbReference>
<dbReference type="SUPFAM" id="SSF55785">
    <property type="entry name" value="PYP-like sensor domain (PAS domain)"/>
    <property type="match status" value="1"/>
</dbReference>
<evidence type="ECO:0000256" key="8">
    <source>
        <dbReference type="PIRSR" id="PIRSR623088-1"/>
    </source>
</evidence>
<feature type="binding site" evidence="9">
    <location>
        <position position="739"/>
    </location>
    <ligand>
        <name>AMP</name>
        <dbReference type="ChEBI" id="CHEBI:456215"/>
    </ligand>
</feature>
<evidence type="ECO:0000259" key="14">
    <source>
        <dbReference type="PROSITE" id="PS50112"/>
    </source>
</evidence>
<dbReference type="GO" id="GO:0046872">
    <property type="term" value="F:metal ion binding"/>
    <property type="evidence" value="ECO:0007669"/>
    <property type="project" value="UniProtKB-KW"/>
</dbReference>
<dbReference type="GO" id="GO:0004115">
    <property type="term" value="F:3',5'-cyclic-AMP phosphodiesterase activity"/>
    <property type="evidence" value="ECO:0007669"/>
    <property type="project" value="UniProtKB-EC"/>
</dbReference>
<comment type="cofactor">
    <cofactor evidence="1">
        <name>a divalent metal cation</name>
        <dbReference type="ChEBI" id="CHEBI:60240"/>
    </cofactor>
</comment>
<dbReference type="GO" id="GO:0000160">
    <property type="term" value="P:phosphorelay signal transduction system"/>
    <property type="evidence" value="ECO:0007669"/>
    <property type="project" value="InterPro"/>
</dbReference>
<dbReference type="Pfam" id="PF13426">
    <property type="entry name" value="PAS_9"/>
    <property type="match status" value="1"/>
</dbReference>
<evidence type="ECO:0000256" key="11">
    <source>
        <dbReference type="PROSITE-ProRule" id="PRU00169"/>
    </source>
</evidence>
<evidence type="ECO:0000256" key="4">
    <source>
        <dbReference type="ARBA" id="ARBA00012276"/>
    </source>
</evidence>
<evidence type="ECO:0000256" key="1">
    <source>
        <dbReference type="ARBA" id="ARBA00001968"/>
    </source>
</evidence>
<feature type="binding site" evidence="10">
    <location>
        <position position="739"/>
    </location>
    <ligand>
        <name>Zn(2+)</name>
        <dbReference type="ChEBI" id="CHEBI:29105"/>
        <label>1</label>
    </ligand>
</feature>
<evidence type="ECO:0000256" key="7">
    <source>
        <dbReference type="ARBA" id="ARBA00023149"/>
    </source>
</evidence>
<feature type="domain" description="PAS" evidence="14">
    <location>
        <begin position="253"/>
        <end position="323"/>
    </location>
</feature>
<name>A0A482XE53_LAOST</name>
<dbReference type="InterPro" id="IPR002073">
    <property type="entry name" value="PDEase_catalytic_dom"/>
</dbReference>
<dbReference type="Gene3D" id="3.30.450.20">
    <property type="entry name" value="PAS domain"/>
    <property type="match status" value="1"/>
</dbReference>
<evidence type="ECO:0000256" key="10">
    <source>
        <dbReference type="PIRSR" id="PIRSR623088-3"/>
    </source>
</evidence>
<dbReference type="UniPathway" id="UPA00762">
    <property type="reaction ID" value="UER00747"/>
</dbReference>
<evidence type="ECO:0000313" key="16">
    <source>
        <dbReference type="EMBL" id="RZF44076.1"/>
    </source>
</evidence>
<sequence>MGCAPSTHKKRRPRDDHLIETSGGNDRDRSCRGKRDSEAIIYSPTVRDELQEGGDGATCASVWDWCWTNTCCKHGRANGMHRYPLVRTNLKAQDQTTDSASDGEQLRPRASLTQHPMKVLLVFYKDDATCRSLAGAADRLGYSREVITSRDLAVDVYQAHAFLPHVIIVDMRYPNFHGELLCRALKSDKKKSPDVLFVAILNKKAVKSEKDLKSVLSYGFDRVLVEPFTQLQSVSQLLQLCSDEIDRLALHSHNSLLTLSLERSRDLILITDQHHTIQYVNKTWCSIIGYRAEDVISRHVQSLHHVGNMDAVLRQVERGHEWDGKVGWKSKHGENILLQCHAAPFCLMGKEPTNFVYVQENPQDAHGFPRGSINSLRKGSFDLKSITSDGSASARRQSLAKLHNLPMEAPITKVITLICAAQESSTGPVIQLLDKVLDILRTTELYSTHLKNNDNLKCDDPVTSDLIGALITQPGPLPISSVRRSSDSSNLKQSMVNQSGKVAFYSLTQSIKDVLDNSLNWEFDIFKLEEVTGRRPLAYLGMNLLTHYNVNKTLGVDERTLFNWLSVIEQHYHIDNSYHNSTHAADVMQATSVFLDRDRIKRSLDDLDEACCLIAAACHDIDHPGKSSAFLCNAGNDLAILYNDISVLESHHAALTFKLTLKDERVNIFRGLERDTYKVVRQNVVDMILATEMTKHFEHISKFVSVFNKPSVAIEDGSQTEIKVGLLELIKRMMIKCADVSNPTRPLHSCVEWARRIAEEYFNQTDEEKARRLPVVMPMFDRTTCSIPKSQMGFFDFIVNDMFEAWDVFVDMPELLYHLRHNYQFWKDMEERGQTTLDKLPTLGSKGNLPNIPENTSSSYSNSEH</sequence>
<feature type="region of interest" description="Disordered" evidence="12">
    <location>
        <begin position="1"/>
        <end position="34"/>
    </location>
</feature>
<dbReference type="OrthoDB" id="189220at2759"/>
<dbReference type="PRINTS" id="PR00387">
    <property type="entry name" value="PDIESTERASE1"/>
</dbReference>
<gene>
    <name evidence="16" type="ORF">LSTR_LSTR013409</name>
</gene>